<dbReference type="GO" id="GO:0016791">
    <property type="term" value="F:phosphatase activity"/>
    <property type="evidence" value="ECO:0007669"/>
    <property type="project" value="TreeGrafter"/>
</dbReference>
<feature type="binding site" evidence="2">
    <location>
        <begin position="9"/>
        <end position="16"/>
    </location>
    <ligand>
        <name>substrate</name>
    </ligand>
</feature>
<dbReference type="InterPro" id="IPR013078">
    <property type="entry name" value="His_Pase_superF_clade-1"/>
</dbReference>
<accession>A0A3S9QK47</accession>
<dbReference type="Pfam" id="PF00300">
    <property type="entry name" value="His_Phos_1"/>
    <property type="match status" value="1"/>
</dbReference>
<dbReference type="CDD" id="cd07067">
    <property type="entry name" value="HP_PGM_like"/>
    <property type="match status" value="1"/>
</dbReference>
<dbReference type="PANTHER" id="PTHR48100:SF62">
    <property type="entry name" value="GLUCOSYL-3-PHOSPHOGLYCERATE PHOSPHATASE"/>
    <property type="match status" value="1"/>
</dbReference>
<dbReference type="Gene3D" id="3.40.50.1240">
    <property type="entry name" value="Phosphoglycerate mutase-like"/>
    <property type="match status" value="1"/>
</dbReference>
<feature type="active site" description="Tele-phosphohistidine intermediate" evidence="1">
    <location>
        <position position="10"/>
    </location>
</feature>
<dbReference type="EMBL" id="CP033905">
    <property type="protein sequence ID" value="AZR06259.1"/>
    <property type="molecule type" value="Genomic_DNA"/>
</dbReference>
<name>A0A3S9QK47_9ACTO</name>
<evidence type="ECO:0000256" key="1">
    <source>
        <dbReference type="PIRSR" id="PIRSR613078-1"/>
    </source>
</evidence>
<evidence type="ECO:0000256" key="2">
    <source>
        <dbReference type="PIRSR" id="PIRSR613078-2"/>
    </source>
</evidence>
<organism evidence="3 4">
    <name type="scientific">Trueperella pyogenes</name>
    <dbReference type="NCBI Taxonomy" id="1661"/>
    <lineage>
        <taxon>Bacteria</taxon>
        <taxon>Bacillati</taxon>
        <taxon>Actinomycetota</taxon>
        <taxon>Actinomycetes</taxon>
        <taxon>Actinomycetales</taxon>
        <taxon>Actinomycetaceae</taxon>
        <taxon>Trueperella</taxon>
    </lineage>
</organism>
<feature type="binding site" evidence="2">
    <location>
        <position position="59"/>
    </location>
    <ligand>
        <name>substrate</name>
    </ligand>
</feature>
<protein>
    <submittedName>
        <fullName evidence="3">Histidine phosphatase family protein</fullName>
    </submittedName>
</protein>
<proteinExistence type="predicted"/>
<feature type="binding site" evidence="2">
    <location>
        <begin position="83"/>
        <end position="86"/>
    </location>
    <ligand>
        <name>substrate</name>
    </ligand>
</feature>
<sequence length="222" mass="24838">MRLRLVFWRHGQTVQNASRRIQGAQDFPLNDVGHAQAAAGARELSKLRPVCVYSSDLQRAAQTAHYLAGEIGVKVRLDAGLRERAYGTWEGLTSDEIRERNPEQWIVWREGREPEGVGVERREDCGLRVANAVERAIADVEAEFQQIAQEDDVVTIAFVAHGGSIANGVMTLLGQNPSEWVGLQGMDNCHWAVLQPRPHANPPWRLCSYNECCVSDGEHLRF</sequence>
<evidence type="ECO:0000313" key="3">
    <source>
        <dbReference type="EMBL" id="AZR06259.1"/>
    </source>
</evidence>
<dbReference type="SUPFAM" id="SSF53254">
    <property type="entry name" value="Phosphoglycerate mutase-like"/>
    <property type="match status" value="1"/>
</dbReference>
<dbReference type="PANTHER" id="PTHR48100">
    <property type="entry name" value="BROAD-SPECIFICITY PHOSPHATASE YOR283W-RELATED"/>
    <property type="match status" value="1"/>
</dbReference>
<dbReference type="InterPro" id="IPR029033">
    <property type="entry name" value="His_PPase_superfam"/>
</dbReference>
<dbReference type="InterPro" id="IPR050275">
    <property type="entry name" value="PGM_Phosphatase"/>
</dbReference>
<dbReference type="Proteomes" id="UP000275951">
    <property type="component" value="Chromosome"/>
</dbReference>
<dbReference type="SMART" id="SM00855">
    <property type="entry name" value="PGAM"/>
    <property type="match status" value="1"/>
</dbReference>
<feature type="active site" description="Proton donor/acceptor" evidence="1">
    <location>
        <position position="83"/>
    </location>
</feature>
<dbReference type="RefSeq" id="WP_108726848.1">
    <property type="nucleotide sequence ID" value="NZ_CP029001.1"/>
</dbReference>
<evidence type="ECO:0000313" key="4">
    <source>
        <dbReference type="Proteomes" id="UP000275951"/>
    </source>
</evidence>
<reference evidence="3 4" key="1">
    <citation type="submission" date="2018-11" db="EMBL/GenBank/DDBJ databases">
        <title>Multidrug-resistant genes are associated with an 42-kb island TGI1 carrying a complex class 1 integron in a Trueperella pyogenes.</title>
        <authorList>
            <person name="Dong W."/>
        </authorList>
    </citation>
    <scope>NUCLEOTIDE SEQUENCE [LARGE SCALE GENOMIC DNA]</scope>
    <source>
        <strain evidence="3 4">TP4</strain>
    </source>
</reference>
<dbReference type="AlphaFoldDB" id="A0A3S9QK47"/>
<dbReference type="GO" id="GO:0005737">
    <property type="term" value="C:cytoplasm"/>
    <property type="evidence" value="ECO:0007669"/>
    <property type="project" value="TreeGrafter"/>
</dbReference>
<gene>
    <name evidence="3" type="ORF">EBQ10_02435</name>
</gene>